<dbReference type="InterPro" id="IPR003594">
    <property type="entry name" value="HATPase_dom"/>
</dbReference>
<dbReference type="Pfam" id="PF08447">
    <property type="entry name" value="PAS_3"/>
    <property type="match status" value="1"/>
</dbReference>
<dbReference type="OrthoDB" id="9810447at2"/>
<sequence>MNRKPTYKELEQQLEEFKKSNADKFNQLIKNSFDILVLLDANGIQHYVSESCERILGFKPEELIHISVIEKMIHPEDQEKTLAGLKAILENDTNGGVHYRHLHKNGSWVYLEAFGTNQINNPLIKSVVLNVRDITERKKTEKELLEISTRLREANRTKDRFFSIIGHDLRSPFNGIVGFSEILLNQIQKKNYNAIENYAKIIRDSSERAMNLLTNLLEWSRTQTGSIKFNPENFEFVATVNDVVDLLNDSAQQKSIFISKKLPQKIHLIADKAMVKTILRNLITNAIKFTNPSGKITISIEIKAEELIVSVTDNGIGIEKEDLAKLFRIDYSHSTLGTNKETGTGLGLLLCKEFIAMHNGSIWAESNKLVGSKFNFSLPQKH</sequence>
<dbReference type="PROSITE" id="PS50109">
    <property type="entry name" value="HIS_KIN"/>
    <property type="match status" value="1"/>
</dbReference>
<dbReference type="InterPro" id="IPR035965">
    <property type="entry name" value="PAS-like_dom_sf"/>
</dbReference>
<dbReference type="EMBL" id="FZNT01000010">
    <property type="protein sequence ID" value="SNR72312.1"/>
    <property type="molecule type" value="Genomic_DNA"/>
</dbReference>
<dbReference type="InterPro" id="IPR036097">
    <property type="entry name" value="HisK_dim/P_sf"/>
</dbReference>
<proteinExistence type="predicted"/>
<keyword evidence="3" id="KW-0597">Phosphoprotein</keyword>
<name>A0A238YMU6_9FLAO</name>
<dbReference type="SMART" id="SM00388">
    <property type="entry name" value="HisKA"/>
    <property type="match status" value="1"/>
</dbReference>
<dbReference type="InterPro" id="IPR036890">
    <property type="entry name" value="HATPase_C_sf"/>
</dbReference>
<gene>
    <name evidence="8" type="ORF">SAMN06265371_11020</name>
</gene>
<dbReference type="InterPro" id="IPR004358">
    <property type="entry name" value="Sig_transdc_His_kin-like_C"/>
</dbReference>
<dbReference type="SUPFAM" id="SSF55874">
    <property type="entry name" value="ATPase domain of HSP90 chaperone/DNA topoisomerase II/histidine kinase"/>
    <property type="match status" value="1"/>
</dbReference>
<dbReference type="GO" id="GO:0005886">
    <property type="term" value="C:plasma membrane"/>
    <property type="evidence" value="ECO:0007669"/>
    <property type="project" value="TreeGrafter"/>
</dbReference>
<evidence type="ECO:0000313" key="8">
    <source>
        <dbReference type="EMBL" id="SNR72312.1"/>
    </source>
</evidence>
<evidence type="ECO:0000259" key="6">
    <source>
        <dbReference type="PROSITE" id="PS50109"/>
    </source>
</evidence>
<dbReference type="Proteomes" id="UP000198384">
    <property type="component" value="Unassembled WGS sequence"/>
</dbReference>
<dbReference type="SUPFAM" id="SSF47384">
    <property type="entry name" value="Homodimeric domain of signal transducing histidine kinase"/>
    <property type="match status" value="1"/>
</dbReference>
<evidence type="ECO:0000256" key="1">
    <source>
        <dbReference type="ARBA" id="ARBA00000085"/>
    </source>
</evidence>
<dbReference type="GO" id="GO:0000155">
    <property type="term" value="F:phosphorelay sensor kinase activity"/>
    <property type="evidence" value="ECO:0007669"/>
    <property type="project" value="InterPro"/>
</dbReference>
<dbReference type="GO" id="GO:0009927">
    <property type="term" value="F:histidine phosphotransfer kinase activity"/>
    <property type="evidence" value="ECO:0007669"/>
    <property type="project" value="TreeGrafter"/>
</dbReference>
<dbReference type="FunFam" id="3.30.565.10:FF:000006">
    <property type="entry name" value="Sensor histidine kinase WalK"/>
    <property type="match status" value="1"/>
</dbReference>
<dbReference type="Gene3D" id="3.30.565.10">
    <property type="entry name" value="Histidine kinase-like ATPase, C-terminal domain"/>
    <property type="match status" value="1"/>
</dbReference>
<dbReference type="SUPFAM" id="SSF55785">
    <property type="entry name" value="PYP-like sensor domain (PAS domain)"/>
    <property type="match status" value="1"/>
</dbReference>
<keyword evidence="5" id="KW-0418">Kinase</keyword>
<dbReference type="InterPro" id="IPR013655">
    <property type="entry name" value="PAS_fold_3"/>
</dbReference>
<dbReference type="PRINTS" id="PR00344">
    <property type="entry name" value="BCTRLSENSOR"/>
</dbReference>
<evidence type="ECO:0000313" key="9">
    <source>
        <dbReference type="Proteomes" id="UP000198384"/>
    </source>
</evidence>
<dbReference type="SMART" id="SM00387">
    <property type="entry name" value="HATPase_c"/>
    <property type="match status" value="1"/>
</dbReference>
<dbReference type="InterPro" id="IPR000014">
    <property type="entry name" value="PAS"/>
</dbReference>
<dbReference type="Pfam" id="PF00512">
    <property type="entry name" value="HisKA"/>
    <property type="match status" value="1"/>
</dbReference>
<dbReference type="SMART" id="SM00091">
    <property type="entry name" value="PAS"/>
    <property type="match status" value="1"/>
</dbReference>
<organism evidence="8 9">
    <name type="scientific">Lutibacter agarilyticus</name>
    <dbReference type="NCBI Taxonomy" id="1109740"/>
    <lineage>
        <taxon>Bacteria</taxon>
        <taxon>Pseudomonadati</taxon>
        <taxon>Bacteroidota</taxon>
        <taxon>Flavobacteriia</taxon>
        <taxon>Flavobacteriales</taxon>
        <taxon>Flavobacteriaceae</taxon>
        <taxon>Lutibacter</taxon>
    </lineage>
</organism>
<evidence type="ECO:0000256" key="4">
    <source>
        <dbReference type="ARBA" id="ARBA00022679"/>
    </source>
</evidence>
<dbReference type="NCBIfam" id="TIGR00229">
    <property type="entry name" value="sensory_box"/>
    <property type="match status" value="1"/>
</dbReference>
<dbReference type="Gene3D" id="3.30.450.20">
    <property type="entry name" value="PAS domain"/>
    <property type="match status" value="1"/>
</dbReference>
<dbReference type="Gene3D" id="1.10.287.130">
    <property type="match status" value="1"/>
</dbReference>
<accession>A0A238YMU6</accession>
<dbReference type="Pfam" id="PF02518">
    <property type="entry name" value="HATPase_c"/>
    <property type="match status" value="1"/>
</dbReference>
<evidence type="ECO:0000256" key="2">
    <source>
        <dbReference type="ARBA" id="ARBA00012438"/>
    </source>
</evidence>
<dbReference type="RefSeq" id="WP_089382593.1">
    <property type="nucleotide sequence ID" value="NZ_FZNT01000010.1"/>
</dbReference>
<keyword evidence="4" id="KW-0808">Transferase</keyword>
<dbReference type="AlphaFoldDB" id="A0A238YMU6"/>
<dbReference type="PANTHER" id="PTHR43047">
    <property type="entry name" value="TWO-COMPONENT HISTIDINE PROTEIN KINASE"/>
    <property type="match status" value="1"/>
</dbReference>
<evidence type="ECO:0000259" key="7">
    <source>
        <dbReference type="PROSITE" id="PS50112"/>
    </source>
</evidence>
<feature type="domain" description="Histidine kinase" evidence="6">
    <location>
        <begin position="164"/>
        <end position="382"/>
    </location>
</feature>
<protein>
    <recommendedName>
        <fullName evidence="2">histidine kinase</fullName>
        <ecNumber evidence="2">2.7.13.3</ecNumber>
    </recommendedName>
</protein>
<dbReference type="InterPro" id="IPR003661">
    <property type="entry name" value="HisK_dim/P_dom"/>
</dbReference>
<dbReference type="InterPro" id="IPR005467">
    <property type="entry name" value="His_kinase_dom"/>
</dbReference>
<feature type="domain" description="PAS" evidence="7">
    <location>
        <begin position="21"/>
        <end position="92"/>
    </location>
</feature>
<dbReference type="CDD" id="cd00082">
    <property type="entry name" value="HisKA"/>
    <property type="match status" value="1"/>
</dbReference>
<dbReference type="PROSITE" id="PS50112">
    <property type="entry name" value="PAS"/>
    <property type="match status" value="1"/>
</dbReference>
<dbReference type="EC" id="2.7.13.3" evidence="2"/>
<dbReference type="CDD" id="cd00130">
    <property type="entry name" value="PAS"/>
    <property type="match status" value="1"/>
</dbReference>
<comment type="catalytic activity">
    <reaction evidence="1">
        <text>ATP + protein L-histidine = ADP + protein N-phospho-L-histidine.</text>
        <dbReference type="EC" id="2.7.13.3"/>
    </reaction>
</comment>
<evidence type="ECO:0000256" key="3">
    <source>
        <dbReference type="ARBA" id="ARBA00022553"/>
    </source>
</evidence>
<dbReference type="PANTHER" id="PTHR43047:SF72">
    <property type="entry name" value="OSMOSENSING HISTIDINE PROTEIN KINASE SLN1"/>
    <property type="match status" value="1"/>
</dbReference>
<reference evidence="8 9" key="1">
    <citation type="submission" date="2017-06" db="EMBL/GenBank/DDBJ databases">
        <authorList>
            <person name="Kim H.J."/>
            <person name="Triplett B.A."/>
        </authorList>
    </citation>
    <scope>NUCLEOTIDE SEQUENCE [LARGE SCALE GENOMIC DNA]</scope>
    <source>
        <strain evidence="8 9">DSM 29150</strain>
    </source>
</reference>
<evidence type="ECO:0000256" key="5">
    <source>
        <dbReference type="ARBA" id="ARBA00022777"/>
    </source>
</evidence>
<keyword evidence="9" id="KW-1185">Reference proteome</keyword>